<feature type="compositionally biased region" description="Basic residues" evidence="1">
    <location>
        <begin position="125"/>
        <end position="138"/>
    </location>
</feature>
<evidence type="ECO:0000313" key="3">
    <source>
        <dbReference type="EMBL" id="SHN49983.1"/>
    </source>
</evidence>
<proteinExistence type="predicted"/>
<sequence>MLNLKSALHGIAFFALIGSFCLMPLNQAVAQDTKKEPPVIQKAQDTTRYNSPLSVEDKEKIKTLRSQHREKSKQLNELFKASSFNEAEAQKTFDEVQKINSEIAQIQFKATVAHKKANPNWQPPTRKKNKKAKKNNAN</sequence>
<evidence type="ECO:0000256" key="1">
    <source>
        <dbReference type="SAM" id="MobiDB-lite"/>
    </source>
</evidence>
<keyword evidence="2" id="KW-0732">Signal</keyword>
<dbReference type="RefSeq" id="WP_072695574.1">
    <property type="nucleotide sequence ID" value="NZ_FRDI01000002.1"/>
</dbReference>
<dbReference type="Gene3D" id="1.20.120.1490">
    <property type="match status" value="1"/>
</dbReference>
<evidence type="ECO:0000256" key="2">
    <source>
        <dbReference type="SAM" id="SignalP"/>
    </source>
</evidence>
<feature type="chain" id="PRO_5012590829" description="LTXXQ motif family protein" evidence="2">
    <location>
        <begin position="31"/>
        <end position="138"/>
    </location>
</feature>
<dbReference type="Proteomes" id="UP000186469">
    <property type="component" value="Unassembled WGS sequence"/>
</dbReference>
<gene>
    <name evidence="3" type="ORF">SAMN02745728_00192</name>
</gene>
<evidence type="ECO:0008006" key="5">
    <source>
        <dbReference type="Google" id="ProtNLM"/>
    </source>
</evidence>
<keyword evidence="4" id="KW-1185">Reference proteome</keyword>
<evidence type="ECO:0000313" key="4">
    <source>
        <dbReference type="Proteomes" id="UP000186469"/>
    </source>
</evidence>
<dbReference type="EMBL" id="FRDI01000002">
    <property type="protein sequence ID" value="SHN49983.1"/>
    <property type="molecule type" value="Genomic_DNA"/>
</dbReference>
<dbReference type="AlphaFoldDB" id="A0A1M7RUP7"/>
<reference evidence="3 4" key="1">
    <citation type="submission" date="2016-12" db="EMBL/GenBank/DDBJ databases">
        <authorList>
            <person name="Song W.-J."/>
            <person name="Kurnit D.M."/>
        </authorList>
    </citation>
    <scope>NUCLEOTIDE SEQUENCE [LARGE SCALE GENOMIC DNA]</scope>
    <source>
        <strain evidence="3 4">DSM 11393</strain>
    </source>
</reference>
<feature type="region of interest" description="Disordered" evidence="1">
    <location>
        <begin position="113"/>
        <end position="138"/>
    </location>
</feature>
<organism evidence="3 4">
    <name type="scientific">Desulfovibrio litoralis DSM 11393</name>
    <dbReference type="NCBI Taxonomy" id="1121455"/>
    <lineage>
        <taxon>Bacteria</taxon>
        <taxon>Pseudomonadati</taxon>
        <taxon>Thermodesulfobacteriota</taxon>
        <taxon>Desulfovibrionia</taxon>
        <taxon>Desulfovibrionales</taxon>
        <taxon>Desulfovibrionaceae</taxon>
        <taxon>Desulfovibrio</taxon>
    </lineage>
</organism>
<protein>
    <recommendedName>
        <fullName evidence="5">LTXXQ motif family protein</fullName>
    </recommendedName>
</protein>
<name>A0A1M7RUP7_9BACT</name>
<feature type="signal peptide" evidence="2">
    <location>
        <begin position="1"/>
        <end position="30"/>
    </location>
</feature>
<accession>A0A1M7RUP7</accession>
<dbReference type="STRING" id="1121455.SAMN02745728_00192"/>